<evidence type="ECO:0000313" key="2">
    <source>
        <dbReference type="EMBL" id="TDY65511.1"/>
    </source>
</evidence>
<evidence type="ECO:0000313" key="3">
    <source>
        <dbReference type="Proteomes" id="UP000294824"/>
    </source>
</evidence>
<feature type="domain" description="DUF6268" evidence="1">
    <location>
        <begin position="62"/>
        <end position="282"/>
    </location>
</feature>
<dbReference type="EMBL" id="SORL01000001">
    <property type="protein sequence ID" value="TDY65511.1"/>
    <property type="molecule type" value="Genomic_DNA"/>
</dbReference>
<reference evidence="2 3" key="1">
    <citation type="submission" date="2019-03" db="EMBL/GenBank/DDBJ databases">
        <title>Genomic Encyclopedia of Type Strains, Phase III (KMG-III): the genomes of soil and plant-associated and newly described type strains.</title>
        <authorList>
            <person name="Whitman W."/>
        </authorList>
    </citation>
    <scope>NUCLEOTIDE SEQUENCE [LARGE SCALE GENOMIC DNA]</scope>
    <source>
        <strain evidence="2 3">CECT 8301</strain>
    </source>
</reference>
<evidence type="ECO:0000259" key="1">
    <source>
        <dbReference type="Pfam" id="PF19783"/>
    </source>
</evidence>
<organism evidence="2 3">
    <name type="scientific">Algibacter lectus</name>
    <dbReference type="NCBI Taxonomy" id="221126"/>
    <lineage>
        <taxon>Bacteria</taxon>
        <taxon>Pseudomonadati</taxon>
        <taxon>Bacteroidota</taxon>
        <taxon>Flavobacteriia</taxon>
        <taxon>Flavobacteriales</taxon>
        <taxon>Flavobacteriaceae</taxon>
        <taxon>Algibacter</taxon>
    </lineage>
</organism>
<name>A0A4R8MIJ3_9FLAO</name>
<dbReference type="Proteomes" id="UP000294824">
    <property type="component" value="Unassembled WGS sequence"/>
</dbReference>
<dbReference type="AlphaFoldDB" id="A0A4R8MIJ3"/>
<accession>A0A4R8MIJ3</accession>
<dbReference type="Pfam" id="PF19783">
    <property type="entry name" value="DUF6268"/>
    <property type="match status" value="1"/>
</dbReference>
<comment type="caution">
    <text evidence="2">The sequence shown here is derived from an EMBL/GenBank/DDBJ whole genome shotgun (WGS) entry which is preliminary data.</text>
</comment>
<keyword evidence="3" id="KW-1185">Reference proteome</keyword>
<sequence length="284" mass="33060">MLLFMTSFYMAHAQLTDLARLEYSFIPKSNSEDQYTRLRALLNYPIELKNDSYFIVGGEYNRILLNLEDEYDFETSGLNKIHIIDLNLAYTFKWNEKWRFGVKFNPRIASTLTHKLNSDDFFMNGGVFFINKRTAGEEIKKDSRLILGLTYNATTGLPFPLPFVSYYRKIDDNWSYTAGIPKSNLKYHFNPKNNLQVFTGLDGYLAHLQKPLVINEKEAEHISLSVAVSGLGYEYCFTKHLAAYLYTGYTVRLNNVIRSKNRDEIFKLDDINAFYLRSGLKFKI</sequence>
<proteinExistence type="predicted"/>
<dbReference type="InterPro" id="IPR046235">
    <property type="entry name" value="DUF6268"/>
</dbReference>
<gene>
    <name evidence="2" type="ORF">DFQ06_0115</name>
</gene>
<protein>
    <recommendedName>
        <fullName evidence="1">DUF6268 domain-containing protein</fullName>
    </recommendedName>
</protein>